<evidence type="ECO:0000313" key="4">
    <source>
        <dbReference type="Proteomes" id="UP000574390"/>
    </source>
</evidence>
<evidence type="ECO:0000313" key="3">
    <source>
        <dbReference type="EMBL" id="KAF4732357.1"/>
    </source>
</evidence>
<evidence type="ECO:0000256" key="1">
    <source>
        <dbReference type="SAM" id="MobiDB-lite"/>
    </source>
</evidence>
<name>A0A7J6SHY1_PEROL</name>
<feature type="transmembrane region" description="Helical" evidence="2">
    <location>
        <begin position="6"/>
        <end position="28"/>
    </location>
</feature>
<dbReference type="AlphaFoldDB" id="A0A7J6SHY1"/>
<feature type="region of interest" description="Disordered" evidence="1">
    <location>
        <begin position="101"/>
        <end position="126"/>
    </location>
</feature>
<reference evidence="3 4" key="1">
    <citation type="submission" date="2020-04" db="EMBL/GenBank/DDBJ databases">
        <title>Perkinsus olseni comparative genomics.</title>
        <authorList>
            <person name="Bogema D.R."/>
        </authorList>
    </citation>
    <scope>NUCLEOTIDE SEQUENCE [LARGE SCALE GENOMIC DNA]</scope>
    <source>
        <strain evidence="3">ATCC PRA-205</strain>
    </source>
</reference>
<sequence length="147" mass="15945">IIIIIIIIIVIFVVLVVACMIEVSLLMAGEFCISSSGKLPGGPCCPTCIFCVYAYRDRTISSDEESGGEELGLYDADAHAAVLPKYRPDNDRMNRVAVVAKKRRRNHKKETEAERSSMGCNPTHVSSIDTTKKAIIPVGVVMMIGGS</sequence>
<comment type="caution">
    <text evidence="3">The sequence shown here is derived from an EMBL/GenBank/DDBJ whole genome shotgun (WGS) entry which is preliminary data.</text>
</comment>
<protein>
    <submittedName>
        <fullName evidence="3">Uncharacterized protein</fullName>
    </submittedName>
</protein>
<organism evidence="3 4">
    <name type="scientific">Perkinsus olseni</name>
    <name type="common">Perkinsus atlanticus</name>
    <dbReference type="NCBI Taxonomy" id="32597"/>
    <lineage>
        <taxon>Eukaryota</taxon>
        <taxon>Sar</taxon>
        <taxon>Alveolata</taxon>
        <taxon>Perkinsozoa</taxon>
        <taxon>Perkinsea</taxon>
        <taxon>Perkinsida</taxon>
        <taxon>Perkinsidae</taxon>
        <taxon>Perkinsus</taxon>
    </lineage>
</organism>
<dbReference type="EMBL" id="JABANM010014630">
    <property type="protein sequence ID" value="KAF4732357.1"/>
    <property type="molecule type" value="Genomic_DNA"/>
</dbReference>
<gene>
    <name evidence="3" type="ORF">FOZ62_016594</name>
</gene>
<dbReference type="Proteomes" id="UP000574390">
    <property type="component" value="Unassembled WGS sequence"/>
</dbReference>
<keyword evidence="2" id="KW-0472">Membrane</keyword>
<accession>A0A7J6SHY1</accession>
<proteinExistence type="predicted"/>
<keyword evidence="2" id="KW-1133">Transmembrane helix</keyword>
<evidence type="ECO:0000256" key="2">
    <source>
        <dbReference type="SAM" id="Phobius"/>
    </source>
</evidence>
<keyword evidence="2" id="KW-0812">Transmembrane</keyword>
<feature type="non-terminal residue" evidence="3">
    <location>
        <position position="1"/>
    </location>
</feature>